<reference evidence="6" key="1">
    <citation type="submission" date="2018-12" db="EMBL/GenBank/DDBJ databases">
        <authorList>
            <person name="Jaffe A."/>
        </authorList>
    </citation>
    <scope>NUCLEOTIDE SEQUENCE</scope>
</reference>
<dbReference type="InterPro" id="IPR036422">
    <property type="entry name" value="RuBisCO_lsu_N_sf"/>
</dbReference>
<dbReference type="SUPFAM" id="SSF54966">
    <property type="entry name" value="RuBisCO, large subunit, small (N-terminal) domain"/>
    <property type="match status" value="1"/>
</dbReference>
<protein>
    <submittedName>
        <fullName evidence="6">RuBisCO long chain, Form II/III</fullName>
    </submittedName>
</protein>
<evidence type="ECO:0000313" key="6">
    <source>
        <dbReference type="EMBL" id="VDS11130.1"/>
    </source>
</evidence>
<dbReference type="InterPro" id="IPR020878">
    <property type="entry name" value="RuBisCo_large_chain_AS"/>
</dbReference>
<feature type="domain" description="Ribulose bisphosphate carboxylase large subunit ferrodoxin-like N-terminal" evidence="5">
    <location>
        <begin position="31"/>
        <end position="137"/>
    </location>
</feature>
<gene>
    <name evidence="6" type="primary">rbcL</name>
</gene>
<dbReference type="PANTHER" id="PTHR42704:SF17">
    <property type="entry name" value="RIBULOSE BISPHOSPHATE CARBOXYLASE LARGE CHAIN"/>
    <property type="match status" value="1"/>
</dbReference>
<dbReference type="GO" id="GO:0000287">
    <property type="term" value="F:magnesium ion binding"/>
    <property type="evidence" value="ECO:0007669"/>
    <property type="project" value="InterPro"/>
</dbReference>
<dbReference type="InterPro" id="IPR017443">
    <property type="entry name" value="RuBisCO_lsu_fd_N"/>
</dbReference>
<evidence type="ECO:0000259" key="5">
    <source>
        <dbReference type="Pfam" id="PF02788"/>
    </source>
</evidence>
<dbReference type="InterPro" id="IPR033966">
    <property type="entry name" value="RuBisCO"/>
</dbReference>
<name>A0A447IUC7_9ARCH</name>
<dbReference type="InterPro" id="IPR036376">
    <property type="entry name" value="RuBisCO_lsu_C_sf"/>
</dbReference>
<dbReference type="GO" id="GO:0015977">
    <property type="term" value="P:carbon fixation"/>
    <property type="evidence" value="ECO:0007669"/>
    <property type="project" value="InterPro"/>
</dbReference>
<proteinExistence type="predicted"/>
<accession>A0A447IUC7</accession>
<dbReference type="Gene3D" id="3.30.70.150">
    <property type="entry name" value="RuBisCO large subunit, N-terminal domain"/>
    <property type="match status" value="1"/>
</dbReference>
<dbReference type="SUPFAM" id="SSF51649">
    <property type="entry name" value="RuBisCo, C-terminal domain"/>
    <property type="match status" value="1"/>
</dbReference>
<dbReference type="NCBIfam" id="NF010002">
    <property type="entry name" value="PRK13475.1"/>
    <property type="match status" value="1"/>
</dbReference>
<dbReference type="AlphaFoldDB" id="A0A447IUC7"/>
<feature type="domain" description="Ribulose bisphosphate carboxylase large subunit C-terminal" evidence="4">
    <location>
        <begin position="149"/>
        <end position="364"/>
    </location>
</feature>
<comment type="cofactor">
    <cofactor evidence="1">
        <name>Mg(2+)</name>
        <dbReference type="ChEBI" id="CHEBI:18420"/>
    </cofactor>
</comment>
<evidence type="ECO:0000256" key="2">
    <source>
        <dbReference type="ARBA" id="ARBA00022723"/>
    </source>
</evidence>
<evidence type="ECO:0000256" key="3">
    <source>
        <dbReference type="ARBA" id="ARBA00022842"/>
    </source>
</evidence>
<dbReference type="PANTHER" id="PTHR42704">
    <property type="entry name" value="RIBULOSE BISPHOSPHATE CARBOXYLASE"/>
    <property type="match status" value="1"/>
</dbReference>
<dbReference type="SFLD" id="SFLDG00301">
    <property type="entry name" value="RuBisCO-like_proteins"/>
    <property type="match status" value="1"/>
</dbReference>
<keyword evidence="3" id="KW-0460">Magnesium</keyword>
<keyword evidence="2" id="KW-0479">Metal-binding</keyword>
<dbReference type="Pfam" id="PF02788">
    <property type="entry name" value="RuBisCO_large_N"/>
    <property type="match status" value="1"/>
</dbReference>
<sequence length="488" mass="54567">MIVLNPKQLLKTLNPKQQAYVNLSLPDPRNGEYLLTVFYLKSGGKLNILQAATEVAAESSTGTTFKVNTETSFSREMNALVYQLDLKRNLVWIAYPWRLFDRRGNVQNILTYIVGNVLGMKEVSALKLLDVWFPPAMLEQYDGPSYTLEDMRKYLNVYKRPILGTIIKPKMGLTSAEYAEAAYDFWVGGGDFVKNDEPQADQDFCPYDKMVKHVKEAMDKAVKETKKKKVHSFNVSAADFDTMIKRCEMIRNAGFEPGSYAFLIDGITAGWMAVQTLRRRYPDVFIHFHRAGHGGFTRPENPLGFSVLVLSKFARLAGASGIHTGTAGVGKMKGSPEEDVVAAHNILHFKDKGHFFEQEWSTIPEKDKNAINLVQKDIAHQAILEDDSWRGMKKCCPIISGGLDPTLLKPFIDIMGNTDFITTMGAGCHAHPKGTTAGAKALVQACEAYEKGIDITKYAKKHKELAEAIKFFSKGKSKIKQSENTERS</sequence>
<evidence type="ECO:0000259" key="4">
    <source>
        <dbReference type="Pfam" id="PF00016"/>
    </source>
</evidence>
<dbReference type="GO" id="GO:0016984">
    <property type="term" value="F:ribulose-bisphosphate carboxylase activity"/>
    <property type="evidence" value="ECO:0007669"/>
    <property type="project" value="InterPro"/>
</dbReference>
<dbReference type="EMBL" id="LR131742">
    <property type="protein sequence ID" value="VDS11130.1"/>
    <property type="molecule type" value="Genomic_DNA"/>
</dbReference>
<evidence type="ECO:0000256" key="1">
    <source>
        <dbReference type="ARBA" id="ARBA00001946"/>
    </source>
</evidence>
<dbReference type="InterPro" id="IPR000685">
    <property type="entry name" value="RuBisCO_lsu_C"/>
</dbReference>
<dbReference type="PROSITE" id="PS00157">
    <property type="entry name" value="RUBISCO_LARGE"/>
    <property type="match status" value="1"/>
</dbReference>
<dbReference type="Gene3D" id="3.20.20.110">
    <property type="entry name" value="Ribulose bisphosphate carboxylase, large subunit, C-terminal domain"/>
    <property type="match status" value="1"/>
</dbReference>
<organism evidence="6">
    <name type="scientific">uncultured Candidatus Pacearchaeota archaeon</name>
    <dbReference type="NCBI Taxonomy" id="2109283"/>
    <lineage>
        <taxon>Archaea</taxon>
        <taxon>Candidatus Pacearchaeota</taxon>
        <taxon>environmental samples</taxon>
    </lineage>
</organism>
<dbReference type="Pfam" id="PF00016">
    <property type="entry name" value="RuBisCO_large"/>
    <property type="match status" value="2"/>
</dbReference>
<dbReference type="SFLD" id="SFLDS00014">
    <property type="entry name" value="RuBisCO"/>
    <property type="match status" value="1"/>
</dbReference>
<feature type="domain" description="Ribulose bisphosphate carboxylase large subunit C-terminal" evidence="4">
    <location>
        <begin position="373"/>
        <end position="472"/>
    </location>
</feature>